<evidence type="ECO:0000256" key="2">
    <source>
        <dbReference type="SAM" id="Phobius"/>
    </source>
</evidence>
<dbReference type="RefSeq" id="WP_309164538.1">
    <property type="nucleotide sequence ID" value="NZ_CP096849.1"/>
</dbReference>
<gene>
    <name evidence="4" type="ORF">M2B19_12390</name>
</gene>
<dbReference type="EMBL" id="CP096849">
    <property type="protein sequence ID" value="WMT63742.1"/>
    <property type="molecule type" value="Genomic_DNA"/>
</dbReference>
<proteinExistence type="predicted"/>
<dbReference type="AlphaFoldDB" id="A0AAJ6IQ24"/>
<feature type="transmembrane region" description="Helical" evidence="2">
    <location>
        <begin position="125"/>
        <end position="148"/>
    </location>
</feature>
<feature type="domain" description="KAP NTPase" evidence="3">
    <location>
        <begin position="23"/>
        <end position="381"/>
    </location>
</feature>
<evidence type="ECO:0000259" key="3">
    <source>
        <dbReference type="Pfam" id="PF07693"/>
    </source>
</evidence>
<keyword evidence="2" id="KW-0812">Transmembrane</keyword>
<dbReference type="Proteomes" id="UP001228563">
    <property type="component" value="Chromosome"/>
</dbReference>
<keyword evidence="2" id="KW-1133">Transmembrane helix</keyword>
<keyword evidence="2" id="KW-0472">Membrane</keyword>
<feature type="transmembrane region" description="Helical" evidence="2">
    <location>
        <begin position="160"/>
        <end position="182"/>
    </location>
</feature>
<name>A0AAJ6IQ24_9ENTR</name>
<evidence type="ECO:0000313" key="5">
    <source>
        <dbReference type="Proteomes" id="UP001228563"/>
    </source>
</evidence>
<dbReference type="SUPFAM" id="SSF52540">
    <property type="entry name" value="P-loop containing nucleoside triphosphate hydrolases"/>
    <property type="match status" value="1"/>
</dbReference>
<reference evidence="4" key="1">
    <citation type="submission" date="2022-04" db="EMBL/GenBank/DDBJ databases">
        <title>Co-occurrence of mcr-9 and blaNDM-1 in multidrug-resistant Enterobacter kobei strain isolated from an infant with urinary infection.</title>
        <authorList>
            <person name="Zeng H."/>
        </authorList>
    </citation>
    <scope>NUCLEOTIDE SEQUENCE</scope>
    <source>
        <strain evidence="4">EC1382</strain>
    </source>
</reference>
<protein>
    <submittedName>
        <fullName evidence="4">KAP family NTPase</fullName>
    </submittedName>
</protein>
<accession>A0AAJ6IQ24</accession>
<organism evidence="4 5">
    <name type="scientific">Enterobacter kobei</name>
    <dbReference type="NCBI Taxonomy" id="208224"/>
    <lineage>
        <taxon>Bacteria</taxon>
        <taxon>Pseudomonadati</taxon>
        <taxon>Pseudomonadota</taxon>
        <taxon>Gammaproteobacteria</taxon>
        <taxon>Enterobacterales</taxon>
        <taxon>Enterobacteriaceae</taxon>
        <taxon>Enterobacter</taxon>
        <taxon>Enterobacter cloacae complex</taxon>
    </lineage>
</organism>
<sequence length="1080" mass="123927">MALKLQQETPAGSDLFRGESHRKVSEQMAEVIKKTDVNILGLEGELGSGKSTIIHFLKKELSPEYTFINFDAELYHYGNTKKALIEVIYDGIRKIHGVNISKLETLRNKALGNVVEYDKKVSSRLSWWTVSFILLCLLSVQMVRYLLLDLNSLIKGTGTVSFYILLLELLSALSPGLLLLWLKGKHSRRQKNIGKVEDIITVGDLFKQNSVDKISETWLISREIGTIELTNALAGFTERSTVPDNAKFILIIDNLDRISSEKVKELWSDMELISGTTHKQFRIIVPYSARHVAKSLLVEGHSGREFIAKRIPVTFTVPPLITAGWQDAFRGMWKETVHEHNELSCSETILILERWRPGEYPRITPRLLKKLVNDIHILQMTVSTTDSEELILLALYIIFVRYNENDVTLLLRFSAGRDANLAPNEFEDKVQATQDQLNRLFFNDTQRWSEYLMSIHFQSSVVLARSELFDTPLTEAIKKRDSGALEKLSGMYGFSHAWMRCAHQISMQDWMETVAKLPSEVIDTISQEICNAVRALDATYALRERALFRSDFSQSIFNLVKQGYIGQEKFIIRQSDYIVKELSLLQNAPHNDEGYVKELLTEANIYSDLTERNLLNEISTDLSGVVYSLYLLDRENKYPKLDINNLSLNEDEQEKMLRFELGDEGGDIFNKGVIRFFGLHSKVVRNIIENEKGNLPDIVTKVYSDFTYNTPIIEISRFRKLIFNKEWYSSGYLQRLSFQKEIQSGNPEEFAAHAVAHMVAINDYTSIETYADGLSENEDFIRYLSYYFIYMNSFQTVIKSLNDLTAAPYVRNSISLIFNDEKLQYIDTLSYVSKYYQAIKSLPNDVDVFRPLADRDNALAERINDKNLESLDSKFIDDVFSTDSLPPVMGKIITLSQSCFADSDSLYAAFNNLEANRKLILTKMKESDKSVSSNSVAHMFAEWYRSTDVKQLKQSENVNFLWTVLDGDQRTEILRELHDILLEGDRSIERRIAVIQDFHDVLVFNEPEKKTSRRAIAALFPRSLEDKVLREWLDAQTLKLSSWSPEDAESVSHVVCENHELFPGLSNSSPYIKKRLNQES</sequence>
<feature type="compositionally biased region" description="Polar residues" evidence="1">
    <location>
        <begin position="1"/>
        <end position="10"/>
    </location>
</feature>
<dbReference type="Gene3D" id="3.40.50.300">
    <property type="entry name" value="P-loop containing nucleotide triphosphate hydrolases"/>
    <property type="match status" value="1"/>
</dbReference>
<feature type="region of interest" description="Disordered" evidence="1">
    <location>
        <begin position="1"/>
        <end position="21"/>
    </location>
</feature>
<dbReference type="Pfam" id="PF07693">
    <property type="entry name" value="KAP_NTPase"/>
    <property type="match status" value="1"/>
</dbReference>
<dbReference type="InterPro" id="IPR011646">
    <property type="entry name" value="KAP_P-loop"/>
</dbReference>
<dbReference type="InterPro" id="IPR027417">
    <property type="entry name" value="P-loop_NTPase"/>
</dbReference>
<evidence type="ECO:0000256" key="1">
    <source>
        <dbReference type="SAM" id="MobiDB-lite"/>
    </source>
</evidence>
<evidence type="ECO:0000313" key="4">
    <source>
        <dbReference type="EMBL" id="WMT63742.1"/>
    </source>
</evidence>